<dbReference type="PANTHER" id="PTHR39614:SF2">
    <property type="entry name" value="INTEGRAL MEMBRANE PROTEIN"/>
    <property type="match status" value="1"/>
</dbReference>
<reference evidence="3" key="1">
    <citation type="submission" date="2019-04" db="EMBL/GenBank/DDBJ databases">
        <title>Sequencing of skin fungus with MAO and IRED activity.</title>
        <authorList>
            <person name="Marsaioli A.J."/>
            <person name="Bonatto J.M.C."/>
            <person name="Reis Junior O."/>
        </authorList>
    </citation>
    <scope>NUCLEOTIDE SEQUENCE</scope>
    <source>
        <strain evidence="3">28M1</strain>
    </source>
</reference>
<dbReference type="Proteomes" id="UP000758155">
    <property type="component" value="Unassembled WGS sequence"/>
</dbReference>
<gene>
    <name evidence="3" type="ORF">E8E12_008219</name>
</gene>
<dbReference type="AlphaFoldDB" id="A0A9P4WPP2"/>
<accession>A0A9P4WPP2</accession>
<feature type="compositionally biased region" description="Polar residues" evidence="1">
    <location>
        <begin position="127"/>
        <end position="137"/>
    </location>
</feature>
<keyword evidence="2" id="KW-0472">Membrane</keyword>
<feature type="compositionally biased region" description="Polar residues" evidence="1">
    <location>
        <begin position="146"/>
        <end position="161"/>
    </location>
</feature>
<protein>
    <submittedName>
        <fullName evidence="3">Uncharacterized protein</fullName>
    </submittedName>
</protein>
<feature type="transmembrane region" description="Helical" evidence="2">
    <location>
        <begin position="7"/>
        <end position="25"/>
    </location>
</feature>
<feature type="compositionally biased region" description="Basic and acidic residues" evidence="1">
    <location>
        <begin position="162"/>
        <end position="188"/>
    </location>
</feature>
<keyword evidence="2" id="KW-1133">Transmembrane helix</keyword>
<feature type="transmembrane region" description="Helical" evidence="2">
    <location>
        <begin position="45"/>
        <end position="66"/>
    </location>
</feature>
<name>A0A9P4WPP2_9PLEO</name>
<feature type="region of interest" description="Disordered" evidence="1">
    <location>
        <begin position="105"/>
        <end position="195"/>
    </location>
</feature>
<keyword evidence="4" id="KW-1185">Reference proteome</keyword>
<keyword evidence="2" id="KW-0812">Transmembrane</keyword>
<organism evidence="3 4">
    <name type="scientific">Didymella heteroderae</name>
    <dbReference type="NCBI Taxonomy" id="1769908"/>
    <lineage>
        <taxon>Eukaryota</taxon>
        <taxon>Fungi</taxon>
        <taxon>Dikarya</taxon>
        <taxon>Ascomycota</taxon>
        <taxon>Pezizomycotina</taxon>
        <taxon>Dothideomycetes</taxon>
        <taxon>Pleosporomycetidae</taxon>
        <taxon>Pleosporales</taxon>
        <taxon>Pleosporineae</taxon>
        <taxon>Didymellaceae</taxon>
        <taxon>Didymella</taxon>
    </lineage>
</organism>
<dbReference type="OrthoDB" id="3918601at2759"/>
<proteinExistence type="predicted"/>
<sequence length="195" mass="21609">MSLKNKLIVIIAFWLRIPTLVFTILRNETTNDLISTTDVSLTAAIVVIWQSIEMSYSIAAATIAALKRFTESLNTGFGHGGLIRVHGHSKSYKLSDLSASLKDSKIKPTTNTEPLPALTIRLDASPATRNANDSQSLKLRPESIHNEATVSSQLQSSGSRETSMHDQPLRHNNIRQDVRYSVHYDEHPPVSVHNL</sequence>
<comment type="caution">
    <text evidence="3">The sequence shown here is derived from an EMBL/GenBank/DDBJ whole genome shotgun (WGS) entry which is preliminary data.</text>
</comment>
<evidence type="ECO:0000256" key="1">
    <source>
        <dbReference type="SAM" id="MobiDB-lite"/>
    </source>
</evidence>
<evidence type="ECO:0000313" key="4">
    <source>
        <dbReference type="Proteomes" id="UP000758155"/>
    </source>
</evidence>
<dbReference type="EMBL" id="SWKV01000038">
    <property type="protein sequence ID" value="KAF3038175.1"/>
    <property type="molecule type" value="Genomic_DNA"/>
</dbReference>
<evidence type="ECO:0000256" key="2">
    <source>
        <dbReference type="SAM" id="Phobius"/>
    </source>
</evidence>
<dbReference type="PANTHER" id="PTHR39614">
    <property type="entry name" value="INTEGRAL MEMBRANE PROTEIN"/>
    <property type="match status" value="1"/>
</dbReference>
<evidence type="ECO:0000313" key="3">
    <source>
        <dbReference type="EMBL" id="KAF3038175.1"/>
    </source>
</evidence>